<name>A0ACC3N615_9PEZI</name>
<dbReference type="Proteomes" id="UP001281147">
    <property type="component" value="Unassembled WGS sequence"/>
</dbReference>
<reference evidence="1" key="1">
    <citation type="submission" date="2023-07" db="EMBL/GenBank/DDBJ databases">
        <title>Black Yeasts Isolated from many extreme environments.</title>
        <authorList>
            <person name="Coleine C."/>
            <person name="Stajich J.E."/>
            <person name="Selbmann L."/>
        </authorList>
    </citation>
    <scope>NUCLEOTIDE SEQUENCE</scope>
    <source>
        <strain evidence="1">CCFEE 5714</strain>
    </source>
</reference>
<gene>
    <name evidence="1" type="ORF">LTR37_010048</name>
</gene>
<evidence type="ECO:0000313" key="1">
    <source>
        <dbReference type="EMBL" id="KAK3710824.1"/>
    </source>
</evidence>
<sequence>MATSKKRKSSEVGEGGFEKAKKRQRSTKKKTITKSPDSRLMKLPGELRNEVYNLVLSGPERTFVHPSGRPMYIRNRIMEVHEGAAARWREPALLKVCKQVRSEAMAIHYSTRFFDIIASPDEFRSAYLWLKWVSEQCDEKTQLTVKIWVHNPRWEGLLSWKWLAKIASKHDLSFDRFAEISNPARPGVAQAWLSNTFNVTAALEEVVGLGQKAAKQESPDDYLESAFKDWKSSKANFVATARSRARRRQKEHERRVRSREMSL</sequence>
<evidence type="ECO:0000313" key="2">
    <source>
        <dbReference type="Proteomes" id="UP001281147"/>
    </source>
</evidence>
<organism evidence="1 2">
    <name type="scientific">Vermiconidia calcicola</name>
    <dbReference type="NCBI Taxonomy" id="1690605"/>
    <lineage>
        <taxon>Eukaryota</taxon>
        <taxon>Fungi</taxon>
        <taxon>Dikarya</taxon>
        <taxon>Ascomycota</taxon>
        <taxon>Pezizomycotina</taxon>
        <taxon>Dothideomycetes</taxon>
        <taxon>Dothideomycetidae</taxon>
        <taxon>Mycosphaerellales</taxon>
        <taxon>Extremaceae</taxon>
        <taxon>Vermiconidia</taxon>
    </lineage>
</organism>
<dbReference type="EMBL" id="JAUTXU010000081">
    <property type="protein sequence ID" value="KAK3710824.1"/>
    <property type="molecule type" value="Genomic_DNA"/>
</dbReference>
<keyword evidence="2" id="KW-1185">Reference proteome</keyword>
<comment type="caution">
    <text evidence="1">The sequence shown here is derived from an EMBL/GenBank/DDBJ whole genome shotgun (WGS) entry which is preliminary data.</text>
</comment>
<proteinExistence type="predicted"/>
<accession>A0ACC3N615</accession>
<protein>
    <submittedName>
        <fullName evidence="1">Uncharacterized protein</fullName>
    </submittedName>
</protein>